<dbReference type="OrthoDB" id="5016005at2"/>
<dbReference type="GO" id="GO:0003677">
    <property type="term" value="F:DNA binding"/>
    <property type="evidence" value="ECO:0007669"/>
    <property type="project" value="UniProtKB-UniRule"/>
</dbReference>
<dbReference type="PROSITE" id="PS51900">
    <property type="entry name" value="CB"/>
    <property type="match status" value="1"/>
</dbReference>
<keyword evidence="1 2" id="KW-0238">DNA-binding</keyword>
<sequence>MTVGDWEQFEDWCTAAGQPALPTTWAAVQEFLADVPGAPSTVRRRLGAIRARHATARAALSGAPTPAPVPTPWHTPGELIDPDVEDGPRWLDLGEALHQLPVHGHPHGVTARRDAVVLVLAARGWSRRRITALVPDRVYTEPVTGIDQVDVPMTNHGLTCPSCALTRWLRVLATEYDTSGPVEDSVERLVDAHPVDVRVHDCATPVPQAWRQAPHLLPVVDRYGRIEHGSVIPLRRVTAITGTRQRPDTPIAQGRSRPVRTHPARPAPTPAERARQIHEIDEALDTLDAAIADADRHWHVILSRLEQ</sequence>
<comment type="caution">
    <text evidence="5">The sequence shown here is derived from an EMBL/GenBank/DDBJ whole genome shotgun (WGS) entry which is preliminary data.</text>
</comment>
<dbReference type="InterPro" id="IPR010998">
    <property type="entry name" value="Integrase_recombinase_N"/>
</dbReference>
<dbReference type="SUPFAM" id="SSF47823">
    <property type="entry name" value="lambda integrase-like, N-terminal domain"/>
    <property type="match status" value="1"/>
</dbReference>
<dbReference type="Gene3D" id="1.10.150.130">
    <property type="match status" value="1"/>
</dbReference>
<dbReference type="AlphaFoldDB" id="A0A563DSG0"/>
<feature type="region of interest" description="Disordered" evidence="3">
    <location>
        <begin position="244"/>
        <end position="274"/>
    </location>
</feature>
<dbReference type="RefSeq" id="WP_146320613.1">
    <property type="nucleotide sequence ID" value="NZ_VCQV01000047.1"/>
</dbReference>
<evidence type="ECO:0000256" key="2">
    <source>
        <dbReference type="PROSITE-ProRule" id="PRU01248"/>
    </source>
</evidence>
<protein>
    <recommendedName>
        <fullName evidence="4">Core-binding (CB) domain-containing protein</fullName>
    </recommendedName>
</protein>
<reference evidence="5 6" key="1">
    <citation type="submission" date="2019-05" db="EMBL/GenBank/DDBJ databases">
        <authorList>
            <person name="Lee S.D."/>
        </authorList>
    </citation>
    <scope>NUCLEOTIDE SEQUENCE [LARGE SCALE GENOMIC DNA]</scope>
    <source>
        <strain evidence="5 6">C5-26</strain>
    </source>
</reference>
<evidence type="ECO:0000313" key="6">
    <source>
        <dbReference type="Proteomes" id="UP000320244"/>
    </source>
</evidence>
<evidence type="ECO:0000259" key="4">
    <source>
        <dbReference type="PROSITE" id="PS51900"/>
    </source>
</evidence>
<evidence type="ECO:0000313" key="5">
    <source>
        <dbReference type="EMBL" id="TWP33180.1"/>
    </source>
</evidence>
<dbReference type="Proteomes" id="UP000320244">
    <property type="component" value="Unassembled WGS sequence"/>
</dbReference>
<evidence type="ECO:0000256" key="1">
    <source>
        <dbReference type="ARBA" id="ARBA00023125"/>
    </source>
</evidence>
<gene>
    <name evidence="5" type="ORF">FGL98_22175</name>
</gene>
<name>A0A563DSG0_9MICO</name>
<organism evidence="5 6">
    <name type="scientific">Leekyejoonella antrihumi</name>
    <dbReference type="NCBI Taxonomy" id="1660198"/>
    <lineage>
        <taxon>Bacteria</taxon>
        <taxon>Bacillati</taxon>
        <taxon>Actinomycetota</taxon>
        <taxon>Actinomycetes</taxon>
        <taxon>Micrococcales</taxon>
        <taxon>Dermacoccaceae</taxon>
        <taxon>Leekyejoonella</taxon>
    </lineage>
</organism>
<proteinExistence type="predicted"/>
<accession>A0A563DSG0</accession>
<feature type="domain" description="Core-binding (CB)" evidence="4">
    <location>
        <begin position="1"/>
        <end position="57"/>
    </location>
</feature>
<dbReference type="InterPro" id="IPR044068">
    <property type="entry name" value="CB"/>
</dbReference>
<dbReference type="EMBL" id="VCQV01000047">
    <property type="protein sequence ID" value="TWP33180.1"/>
    <property type="molecule type" value="Genomic_DNA"/>
</dbReference>
<keyword evidence="6" id="KW-1185">Reference proteome</keyword>
<evidence type="ECO:0000256" key="3">
    <source>
        <dbReference type="SAM" id="MobiDB-lite"/>
    </source>
</evidence>
<reference evidence="5 6" key="2">
    <citation type="submission" date="2019-08" db="EMBL/GenBank/DDBJ databases">
        <title>Jejuicoccus antrihumi gen. nov., sp. nov., a new member of the family Dermacoccaceae isolated from a cave.</title>
        <authorList>
            <person name="Schumann P."/>
            <person name="Kim I.S."/>
        </authorList>
    </citation>
    <scope>NUCLEOTIDE SEQUENCE [LARGE SCALE GENOMIC DNA]</scope>
    <source>
        <strain evidence="5 6">C5-26</strain>
    </source>
</reference>